<accession>A0AAE1LPB6</accession>
<reference evidence="1" key="2">
    <citation type="journal article" date="2023" name="BMC Genomics">
        <title>Pest status, molecular evolution, and epigenetic factors derived from the genome assembly of Frankliniella fusca, a thysanopteran phytovirus vector.</title>
        <authorList>
            <person name="Catto M.A."/>
            <person name="Labadie P.E."/>
            <person name="Jacobson A.L."/>
            <person name="Kennedy G.G."/>
            <person name="Srinivasan R."/>
            <person name="Hunt B.G."/>
        </authorList>
    </citation>
    <scope>NUCLEOTIDE SEQUENCE</scope>
    <source>
        <strain evidence="1">PL_HMW_Pooled</strain>
    </source>
</reference>
<dbReference type="AlphaFoldDB" id="A0AAE1LPB6"/>
<gene>
    <name evidence="1" type="ORF">KUF71_002778</name>
</gene>
<dbReference type="Proteomes" id="UP001219518">
    <property type="component" value="Unassembled WGS sequence"/>
</dbReference>
<comment type="caution">
    <text evidence="1">The sequence shown here is derived from an EMBL/GenBank/DDBJ whole genome shotgun (WGS) entry which is preliminary data.</text>
</comment>
<organism evidence="1 2">
    <name type="scientific">Frankliniella fusca</name>
    <dbReference type="NCBI Taxonomy" id="407009"/>
    <lineage>
        <taxon>Eukaryota</taxon>
        <taxon>Metazoa</taxon>
        <taxon>Ecdysozoa</taxon>
        <taxon>Arthropoda</taxon>
        <taxon>Hexapoda</taxon>
        <taxon>Insecta</taxon>
        <taxon>Pterygota</taxon>
        <taxon>Neoptera</taxon>
        <taxon>Paraneoptera</taxon>
        <taxon>Thysanoptera</taxon>
        <taxon>Terebrantia</taxon>
        <taxon>Thripoidea</taxon>
        <taxon>Thripidae</taxon>
        <taxon>Frankliniella</taxon>
    </lineage>
</organism>
<sequence length="83" mass="9569">MSAVGLSREFTSLFSITREELLSSLTPVQKSCLTNVTIKMVWIGEEVRDWEFSLLCVTYIFHDENWLDSLLQCSSQEVLVDLH</sequence>
<reference evidence="1" key="1">
    <citation type="submission" date="2021-07" db="EMBL/GenBank/DDBJ databases">
        <authorList>
            <person name="Catto M.A."/>
            <person name="Jacobson A."/>
            <person name="Kennedy G."/>
            <person name="Labadie P."/>
            <person name="Hunt B.G."/>
            <person name="Srinivasan R."/>
        </authorList>
    </citation>
    <scope>NUCLEOTIDE SEQUENCE</scope>
    <source>
        <strain evidence="1">PL_HMW_Pooled</strain>
        <tissue evidence="1">Head</tissue>
    </source>
</reference>
<proteinExistence type="predicted"/>
<evidence type="ECO:0000313" key="1">
    <source>
        <dbReference type="EMBL" id="KAK3927033.1"/>
    </source>
</evidence>
<protein>
    <submittedName>
        <fullName evidence="1">3-dehydroquinate synthase</fullName>
    </submittedName>
</protein>
<name>A0AAE1LPB6_9NEOP</name>
<dbReference type="EMBL" id="JAHWGI010001277">
    <property type="protein sequence ID" value="KAK3927033.1"/>
    <property type="molecule type" value="Genomic_DNA"/>
</dbReference>
<keyword evidence="2" id="KW-1185">Reference proteome</keyword>
<evidence type="ECO:0000313" key="2">
    <source>
        <dbReference type="Proteomes" id="UP001219518"/>
    </source>
</evidence>